<reference evidence="3" key="1">
    <citation type="submission" date="2015-11" db="EMBL/GenBank/DDBJ databases">
        <authorList>
            <person name="Seth-Smith H.M.B."/>
        </authorList>
    </citation>
    <scope>NUCLEOTIDE SEQUENCE [LARGE SCALE GENOMIC DNA]</scope>
    <source>
        <strain evidence="3">2013Ark11</strain>
    </source>
</reference>
<evidence type="ECO:0000313" key="3">
    <source>
        <dbReference type="Proteomes" id="UP000198651"/>
    </source>
</evidence>
<protein>
    <submittedName>
        <fullName evidence="2">Putative membrane protein</fullName>
    </submittedName>
</protein>
<feature type="transmembrane region" description="Helical" evidence="1">
    <location>
        <begin position="7"/>
        <end position="29"/>
    </location>
</feature>
<dbReference type="STRING" id="1561003.Ark11_0888"/>
<organism evidence="2 3">
    <name type="scientific">Candidatus Ichthyocystis hellenicum</name>
    <dbReference type="NCBI Taxonomy" id="1561003"/>
    <lineage>
        <taxon>Bacteria</taxon>
        <taxon>Pseudomonadati</taxon>
        <taxon>Pseudomonadota</taxon>
        <taxon>Betaproteobacteria</taxon>
        <taxon>Burkholderiales</taxon>
        <taxon>Candidatus Ichthyocystis</taxon>
    </lineage>
</organism>
<proteinExistence type="predicted"/>
<keyword evidence="1" id="KW-1133">Transmembrane helix</keyword>
<keyword evidence="3" id="KW-1185">Reference proteome</keyword>
<sequence>MYKCLFIFYYIKSIINVFLVAGVCYYFSIASDVVF</sequence>
<dbReference type="AlphaFoldDB" id="A0A0S4M3X8"/>
<gene>
    <name evidence="2" type="ORF">Ark11_0888</name>
</gene>
<dbReference type="Proteomes" id="UP000198651">
    <property type="component" value="Chromosome I"/>
</dbReference>
<dbReference type="EMBL" id="LN906597">
    <property type="protein sequence ID" value="CUT17711.1"/>
    <property type="molecule type" value="Genomic_DNA"/>
</dbReference>
<accession>A0A0S4M3X8</accession>
<evidence type="ECO:0000256" key="1">
    <source>
        <dbReference type="SAM" id="Phobius"/>
    </source>
</evidence>
<name>A0A0S4M3X8_9BURK</name>
<keyword evidence="1" id="KW-0472">Membrane</keyword>
<keyword evidence="1" id="KW-0812">Transmembrane</keyword>
<evidence type="ECO:0000313" key="2">
    <source>
        <dbReference type="EMBL" id="CUT17711.1"/>
    </source>
</evidence>